<reference evidence="2" key="1">
    <citation type="submission" date="2022-11" db="UniProtKB">
        <authorList>
            <consortium name="WormBaseParasite"/>
        </authorList>
    </citation>
    <scope>IDENTIFICATION</scope>
</reference>
<dbReference type="AlphaFoldDB" id="A0A914I0C6"/>
<dbReference type="Proteomes" id="UP000887572">
    <property type="component" value="Unplaced"/>
</dbReference>
<dbReference type="WBParaSite" id="Gr19_v10_g6319.t1">
    <property type="protein sequence ID" value="Gr19_v10_g6319.t1"/>
    <property type="gene ID" value="Gr19_v10_g6319"/>
</dbReference>
<protein>
    <submittedName>
        <fullName evidence="2">Uncharacterized protein</fullName>
    </submittedName>
</protein>
<sequence length="129" mass="14389">MSDHQARQRQINVSNDVWLNVFEWLGRAKLGLKVAPICARFDALVDEHFSATERQIKRRRLNAPGGPSRPRGVIFGICTSDIEAKVAVLKETFLNATSASRHIAHLWITAGSAGRFQAQFQLDNSTMSN</sequence>
<accession>A0A914I0C6</accession>
<evidence type="ECO:0000313" key="1">
    <source>
        <dbReference type="Proteomes" id="UP000887572"/>
    </source>
</evidence>
<keyword evidence="1" id="KW-1185">Reference proteome</keyword>
<proteinExistence type="predicted"/>
<organism evidence="1 2">
    <name type="scientific">Globodera rostochiensis</name>
    <name type="common">Golden nematode worm</name>
    <name type="synonym">Heterodera rostochiensis</name>
    <dbReference type="NCBI Taxonomy" id="31243"/>
    <lineage>
        <taxon>Eukaryota</taxon>
        <taxon>Metazoa</taxon>
        <taxon>Ecdysozoa</taxon>
        <taxon>Nematoda</taxon>
        <taxon>Chromadorea</taxon>
        <taxon>Rhabditida</taxon>
        <taxon>Tylenchina</taxon>
        <taxon>Tylenchomorpha</taxon>
        <taxon>Tylenchoidea</taxon>
        <taxon>Heteroderidae</taxon>
        <taxon>Heteroderinae</taxon>
        <taxon>Globodera</taxon>
    </lineage>
</organism>
<evidence type="ECO:0000313" key="2">
    <source>
        <dbReference type="WBParaSite" id="Gr19_v10_g6319.t1"/>
    </source>
</evidence>
<name>A0A914I0C6_GLORO</name>